<dbReference type="AlphaFoldDB" id="A0A0G4B2W4"/>
<protein>
    <recommendedName>
        <fullName evidence="3">Four helix bundle protein</fullName>
    </recommendedName>
</protein>
<reference evidence="1 2" key="1">
    <citation type="journal article" date="2015" name="Nature">
        <title>rRNA introns, odd ribosomes, and small enigmatic genomes across a large radiation of phyla.</title>
        <authorList>
            <person name="Brown C.T."/>
            <person name="Hug L.A."/>
            <person name="Thomas B.C."/>
            <person name="Sharon I."/>
            <person name="Castelle C.J."/>
            <person name="Singh A."/>
            <person name="Wilkins M.J."/>
            <person name="Williams K.H."/>
            <person name="Banfield J.F."/>
        </authorList>
    </citation>
    <scope>NUCLEOTIDE SEQUENCE [LARGE SCALE GENOMIC DNA]</scope>
</reference>
<name>A0A0G4B2W4_9BACT</name>
<dbReference type="PANTHER" id="PTHR38471:SF2">
    <property type="entry name" value="FOUR HELIX BUNDLE PROTEIN"/>
    <property type="match status" value="1"/>
</dbReference>
<dbReference type="SUPFAM" id="SSF158446">
    <property type="entry name" value="IVS-encoded protein-like"/>
    <property type="match status" value="1"/>
</dbReference>
<evidence type="ECO:0000313" key="1">
    <source>
        <dbReference type="EMBL" id="AKM81920.1"/>
    </source>
</evidence>
<accession>A0A0G4B2W4</accession>
<dbReference type="PANTHER" id="PTHR38471">
    <property type="entry name" value="FOUR HELIX BUNDLE PROTEIN"/>
    <property type="match status" value="1"/>
</dbReference>
<dbReference type="NCBIfam" id="TIGR02436">
    <property type="entry name" value="four helix bundle protein"/>
    <property type="match status" value="1"/>
</dbReference>
<gene>
    <name evidence="1" type="ORF">UT28_C0001G0105</name>
</gene>
<sequence length="105" mass="12128">MKDENIKVFDLGKRTTNFGVEIILFCKQIQQNSVSRPIISQLVRSGTSIGANYSEANEFVTKKDFQYKISIAKKEAKETLYWLKMVDCFEENKIKISNLAKEVQE</sequence>
<dbReference type="InterPro" id="IPR036583">
    <property type="entry name" value="23S_rRNA_IVS_sf"/>
</dbReference>
<dbReference type="Pfam" id="PF05635">
    <property type="entry name" value="23S_rRNA_IVP"/>
    <property type="match status" value="1"/>
</dbReference>
<dbReference type="KEGG" id="bbgw:UT28_C0001G0105"/>
<dbReference type="Proteomes" id="UP000035648">
    <property type="component" value="Chromosome"/>
</dbReference>
<evidence type="ECO:0008006" key="3">
    <source>
        <dbReference type="Google" id="ProtNLM"/>
    </source>
</evidence>
<dbReference type="Gene3D" id="1.20.1440.60">
    <property type="entry name" value="23S rRNA-intervening sequence"/>
    <property type="match status" value="1"/>
</dbReference>
<evidence type="ECO:0000313" key="2">
    <source>
        <dbReference type="Proteomes" id="UP000035648"/>
    </source>
</evidence>
<proteinExistence type="predicted"/>
<dbReference type="InterPro" id="IPR012657">
    <property type="entry name" value="23S_rRNA-intervening_sequence"/>
</dbReference>
<dbReference type="EMBL" id="CP011213">
    <property type="protein sequence ID" value="AKM81920.1"/>
    <property type="molecule type" value="Genomic_DNA"/>
</dbReference>
<organism evidence="1 2">
    <name type="scientific">Berkelbacteria bacterium GW2011_GWE1_39_12</name>
    <dbReference type="NCBI Taxonomy" id="1618337"/>
    <lineage>
        <taxon>Bacteria</taxon>
        <taxon>Candidatus Berkelbacteria</taxon>
    </lineage>
</organism>